<reference evidence="1 2" key="1">
    <citation type="submission" date="2023-10" db="EMBL/GenBank/DDBJ databases">
        <title>Comparative genomics analysis reveals potential genetic determinants of host preference in Cryptosporidium xiaoi.</title>
        <authorList>
            <person name="Xiao L."/>
            <person name="Li J."/>
        </authorList>
    </citation>
    <scope>NUCLEOTIDE SEQUENCE [LARGE SCALE GENOMIC DNA]</scope>
    <source>
        <strain evidence="1 2">52996</strain>
    </source>
</reference>
<dbReference type="Proteomes" id="UP001311799">
    <property type="component" value="Unassembled WGS sequence"/>
</dbReference>
<comment type="caution">
    <text evidence="1">The sequence shown here is derived from an EMBL/GenBank/DDBJ whole genome shotgun (WGS) entry which is preliminary data.</text>
</comment>
<name>A0AAV9XT91_9CRYT</name>
<evidence type="ECO:0000313" key="1">
    <source>
        <dbReference type="EMBL" id="KAK6587917.1"/>
    </source>
</evidence>
<organism evidence="1 2">
    <name type="scientific">Cryptosporidium xiaoi</name>
    <dbReference type="NCBI Taxonomy" id="659607"/>
    <lineage>
        <taxon>Eukaryota</taxon>
        <taxon>Sar</taxon>
        <taxon>Alveolata</taxon>
        <taxon>Apicomplexa</taxon>
        <taxon>Conoidasida</taxon>
        <taxon>Coccidia</taxon>
        <taxon>Eucoccidiorida</taxon>
        <taxon>Eimeriorina</taxon>
        <taxon>Cryptosporidiidae</taxon>
        <taxon>Cryptosporidium</taxon>
    </lineage>
</organism>
<keyword evidence="2" id="KW-1185">Reference proteome</keyword>
<evidence type="ECO:0000313" key="2">
    <source>
        <dbReference type="Proteomes" id="UP001311799"/>
    </source>
</evidence>
<accession>A0AAV9XT91</accession>
<dbReference type="AlphaFoldDB" id="A0AAV9XT91"/>
<dbReference type="EMBL" id="JAWDEY010000036">
    <property type="protein sequence ID" value="KAK6587917.1"/>
    <property type="molecule type" value="Genomic_DNA"/>
</dbReference>
<proteinExistence type="predicted"/>
<sequence length="730" mass="84568">MISEPVRGDPNQGMCISLEEIVKESDSKEYLQWKCSCWSTMEDFLIEWNVNFPQVLVSNITKREEVLFDVSRISFVRYNNMLYVIFLWSRRYMWIYCHDIVEFSNMSAHGINVSIEPNMFDLEIESISDSENECTDNSDFRISLPIKTKEGEYQFVISSESLQFHTLKLNLSGEIAKIIGVSVSSNWWDIATYNEYVFDTDGKEKSGKIQIKNEKERGESYSNIKSLIDIFSSKWKNGNDTDNNNKKTVNDNFNRHLLGNDVYKEKLKLVNESDNIVIFSFPSLYSKWSVSFLCFVTTEKINSDGSISKCLMLFRHDSFGVVEYCWSINFEHIDDLKPHNLVAIPYLVDNSYKILKSISKNQVNLHLSLGKSHLFGLFFSYKSNNIIKLLQLIPSFDSREINNEVFDSLLSWLTKPTVNRSIIYEVIDFKSEYNATNINVIEQVFSITSNNPENPKSLSNSEFSHNYNCIMSNNKKLYLLYITSNGHQLICDNIIDHNIQNNKIYFATYSKKLLYLLVNYQDFPLTIDLSNSSGYLSDHLNFNDNAIIIEEKEQGDNDEGNLELNRLLSNYKSKRTGRNTTPKEVYSPCKSENITQIISDIDNFSKQELPIIFDYLEKLFNQILLEKNEINRTKSNIDDIISNCRYVNVLIIVGGILNDLYSDQDSDQGEAVVLWGKCSIALDFDYWLQFKSEKEWLDFSEGSCFDQITSNFPNLKCNLLKSLDISSIFN</sequence>
<gene>
    <name evidence="1" type="ORF">RS030_81438</name>
</gene>
<protein>
    <submittedName>
        <fullName evidence="1">Uncharacterized protein</fullName>
    </submittedName>
</protein>